<gene>
    <name evidence="2" type="ORF">DILT_LOCUS15093</name>
</gene>
<dbReference type="Proteomes" id="UP000281553">
    <property type="component" value="Unassembled WGS sequence"/>
</dbReference>
<sequence>MRSSNTDSFFIQGSRRSSSSESSGESELLLRSELREQEHRALIELELCKVRIFLRSNCSSPLSWIEAGILNGW</sequence>
<evidence type="ECO:0000256" key="1">
    <source>
        <dbReference type="SAM" id="MobiDB-lite"/>
    </source>
</evidence>
<name>A0A3P7N999_DIBLA</name>
<evidence type="ECO:0000313" key="2">
    <source>
        <dbReference type="EMBL" id="VDN27921.1"/>
    </source>
</evidence>
<evidence type="ECO:0000313" key="3">
    <source>
        <dbReference type="Proteomes" id="UP000281553"/>
    </source>
</evidence>
<feature type="compositionally biased region" description="Low complexity" evidence="1">
    <location>
        <begin position="13"/>
        <end position="26"/>
    </location>
</feature>
<organism evidence="2 3">
    <name type="scientific">Dibothriocephalus latus</name>
    <name type="common">Fish tapeworm</name>
    <name type="synonym">Diphyllobothrium latum</name>
    <dbReference type="NCBI Taxonomy" id="60516"/>
    <lineage>
        <taxon>Eukaryota</taxon>
        <taxon>Metazoa</taxon>
        <taxon>Spiralia</taxon>
        <taxon>Lophotrochozoa</taxon>
        <taxon>Platyhelminthes</taxon>
        <taxon>Cestoda</taxon>
        <taxon>Eucestoda</taxon>
        <taxon>Diphyllobothriidea</taxon>
        <taxon>Diphyllobothriidae</taxon>
        <taxon>Dibothriocephalus</taxon>
    </lineage>
</organism>
<keyword evidence="3" id="KW-1185">Reference proteome</keyword>
<reference evidence="2 3" key="1">
    <citation type="submission" date="2018-11" db="EMBL/GenBank/DDBJ databases">
        <authorList>
            <consortium name="Pathogen Informatics"/>
        </authorList>
    </citation>
    <scope>NUCLEOTIDE SEQUENCE [LARGE SCALE GENOMIC DNA]</scope>
</reference>
<feature type="compositionally biased region" description="Polar residues" evidence="1">
    <location>
        <begin position="1"/>
        <end position="11"/>
    </location>
</feature>
<dbReference type="AlphaFoldDB" id="A0A3P7N999"/>
<dbReference type="EMBL" id="UYRU01077255">
    <property type="protein sequence ID" value="VDN27921.1"/>
    <property type="molecule type" value="Genomic_DNA"/>
</dbReference>
<protein>
    <submittedName>
        <fullName evidence="2">Uncharacterized protein</fullName>
    </submittedName>
</protein>
<accession>A0A3P7N999</accession>
<proteinExistence type="predicted"/>
<feature type="region of interest" description="Disordered" evidence="1">
    <location>
        <begin position="1"/>
        <end position="26"/>
    </location>
</feature>